<name>A0A8J3C7X7_9ACTN</name>
<keyword evidence="3" id="KW-1185">Reference proteome</keyword>
<gene>
    <name evidence="2" type="ORF">GCM10012284_60000</name>
</gene>
<organism evidence="2 3">
    <name type="scientific">Mangrovihabitans endophyticus</name>
    <dbReference type="NCBI Taxonomy" id="1751298"/>
    <lineage>
        <taxon>Bacteria</taxon>
        <taxon>Bacillati</taxon>
        <taxon>Actinomycetota</taxon>
        <taxon>Actinomycetes</taxon>
        <taxon>Micromonosporales</taxon>
        <taxon>Micromonosporaceae</taxon>
        <taxon>Mangrovihabitans</taxon>
    </lineage>
</organism>
<reference evidence="2" key="1">
    <citation type="journal article" date="2014" name="Int. J. Syst. Evol. Microbiol.">
        <title>Complete genome sequence of Corynebacterium casei LMG S-19264T (=DSM 44701T), isolated from a smear-ripened cheese.</title>
        <authorList>
            <consortium name="US DOE Joint Genome Institute (JGI-PGF)"/>
            <person name="Walter F."/>
            <person name="Albersmeier A."/>
            <person name="Kalinowski J."/>
            <person name="Ruckert C."/>
        </authorList>
    </citation>
    <scope>NUCLEOTIDE SEQUENCE</scope>
    <source>
        <strain evidence="2">CGMCC 4.7299</strain>
    </source>
</reference>
<evidence type="ECO:0000313" key="2">
    <source>
        <dbReference type="EMBL" id="GGL17469.1"/>
    </source>
</evidence>
<evidence type="ECO:0000256" key="1">
    <source>
        <dbReference type="SAM" id="Phobius"/>
    </source>
</evidence>
<dbReference type="EMBL" id="BMMX01000056">
    <property type="protein sequence ID" value="GGL17469.1"/>
    <property type="molecule type" value="Genomic_DNA"/>
</dbReference>
<evidence type="ECO:0000313" key="3">
    <source>
        <dbReference type="Proteomes" id="UP000656042"/>
    </source>
</evidence>
<reference evidence="2" key="2">
    <citation type="submission" date="2020-09" db="EMBL/GenBank/DDBJ databases">
        <authorList>
            <person name="Sun Q."/>
            <person name="Zhou Y."/>
        </authorList>
    </citation>
    <scope>NUCLEOTIDE SEQUENCE</scope>
    <source>
        <strain evidence="2">CGMCC 4.7299</strain>
    </source>
</reference>
<accession>A0A8J3C7X7</accession>
<proteinExistence type="predicted"/>
<sequence length="49" mass="5142">MREAWEMTALLGNECNVWLVAALLALTAGLAGALMAAVRASALTGRRAR</sequence>
<keyword evidence="1" id="KW-0812">Transmembrane</keyword>
<keyword evidence="1" id="KW-0472">Membrane</keyword>
<comment type="caution">
    <text evidence="2">The sequence shown here is derived from an EMBL/GenBank/DDBJ whole genome shotgun (WGS) entry which is preliminary data.</text>
</comment>
<protein>
    <submittedName>
        <fullName evidence="2">Uncharacterized protein</fullName>
    </submittedName>
</protein>
<dbReference type="Proteomes" id="UP000656042">
    <property type="component" value="Unassembled WGS sequence"/>
</dbReference>
<dbReference type="AlphaFoldDB" id="A0A8J3C7X7"/>
<keyword evidence="1" id="KW-1133">Transmembrane helix</keyword>
<feature type="transmembrane region" description="Helical" evidence="1">
    <location>
        <begin position="17"/>
        <end position="38"/>
    </location>
</feature>